<sequence>MKAEKRTLNGLILKLSAENSFSFYSSFLRIFVCLYLAKDIFLTNQLKGALIEGKNFGQAAWLELFGIPTNFVIENFSVFSITYLFFIVLFFFGVGKNIVAFILFIFLDVMQALNSITLNGGDNYLKFILMYLIFINSYEFFSIKKQRFNSTEKQELSNLLSNLASYSICIHLCLIYFVSAMHKIHADLWFNGVATYYTFLSERFGGENAINQWLAKNGFVVTITTYGTILVELFYPVLVWFKETKLIFIFSAIALHLGIAFLMMLYDFQFLFIVVQGMFISNKFWLSLVEKAKSKPFIQKIFFANKKEELIS</sequence>
<proteinExistence type="predicted"/>
<feature type="transmembrane region" description="Helical" evidence="5">
    <location>
        <begin position="219"/>
        <end position="239"/>
    </location>
</feature>
<feature type="transmembrane region" description="Helical" evidence="5">
    <location>
        <begin position="124"/>
        <end position="143"/>
    </location>
</feature>
<feature type="transmembrane region" description="Helical" evidence="5">
    <location>
        <begin position="21"/>
        <end position="37"/>
    </location>
</feature>
<dbReference type="Proteomes" id="UP001497602">
    <property type="component" value="Unassembled WGS sequence"/>
</dbReference>
<keyword evidence="2 5" id="KW-0812">Transmembrane</keyword>
<accession>A0ABP1F8N7</accession>
<evidence type="ECO:0000313" key="7">
    <source>
        <dbReference type="EMBL" id="CAL2104893.1"/>
    </source>
</evidence>
<evidence type="ECO:0000256" key="1">
    <source>
        <dbReference type="ARBA" id="ARBA00004127"/>
    </source>
</evidence>
<comment type="subcellular location">
    <subcellularLocation>
        <location evidence="1">Endomembrane system</location>
        <topology evidence="1">Multi-pass membrane protein</topology>
    </subcellularLocation>
</comment>
<reference evidence="7 8" key="1">
    <citation type="submission" date="2024-05" db="EMBL/GenBank/DDBJ databases">
        <authorList>
            <person name="Duchaud E."/>
        </authorList>
    </citation>
    <scope>NUCLEOTIDE SEQUENCE [LARGE SCALE GENOMIC DNA]</scope>
    <source>
        <strain evidence="7">Ena-SAMPLE-TAB-13-05-2024-13:56:06:370-140305</strain>
    </source>
</reference>
<feature type="transmembrane region" description="Helical" evidence="5">
    <location>
        <begin position="163"/>
        <end position="181"/>
    </location>
</feature>
<evidence type="ECO:0000256" key="3">
    <source>
        <dbReference type="ARBA" id="ARBA00022989"/>
    </source>
</evidence>
<dbReference type="InterPro" id="IPR011020">
    <property type="entry name" value="HTTM-like"/>
</dbReference>
<dbReference type="RefSeq" id="WP_348736602.1">
    <property type="nucleotide sequence ID" value="NZ_CAXJRC010000002.1"/>
</dbReference>
<dbReference type="InterPro" id="IPR052964">
    <property type="entry name" value="Sporulation_signal_mat"/>
</dbReference>
<dbReference type="SMART" id="SM00752">
    <property type="entry name" value="HTTM"/>
    <property type="match status" value="1"/>
</dbReference>
<gene>
    <name evidence="7" type="ORF">T190115A13A_110029</name>
</gene>
<feature type="transmembrane region" description="Helical" evidence="5">
    <location>
        <begin position="270"/>
        <end position="289"/>
    </location>
</feature>
<keyword evidence="4 5" id="KW-0472">Membrane</keyword>
<name>A0ABP1F8N7_9FLAO</name>
<evidence type="ECO:0000256" key="2">
    <source>
        <dbReference type="ARBA" id="ARBA00022692"/>
    </source>
</evidence>
<keyword evidence="3 5" id="KW-1133">Transmembrane helix</keyword>
<keyword evidence="8" id="KW-1185">Reference proteome</keyword>
<dbReference type="EMBL" id="CAXJRC010000002">
    <property type="protein sequence ID" value="CAL2104893.1"/>
    <property type="molecule type" value="Genomic_DNA"/>
</dbReference>
<feature type="transmembrane region" description="Helical" evidence="5">
    <location>
        <begin position="246"/>
        <end position="264"/>
    </location>
</feature>
<evidence type="ECO:0000259" key="6">
    <source>
        <dbReference type="SMART" id="SM00752"/>
    </source>
</evidence>
<comment type="caution">
    <text evidence="7">The sequence shown here is derived from an EMBL/GenBank/DDBJ whole genome shotgun (WGS) entry which is preliminary data.</text>
</comment>
<evidence type="ECO:0000313" key="8">
    <source>
        <dbReference type="Proteomes" id="UP001497602"/>
    </source>
</evidence>
<dbReference type="PANTHER" id="PTHR39535">
    <property type="entry name" value="SPORULATION-DELAYING PROTEIN SDPB"/>
    <property type="match status" value="1"/>
</dbReference>
<evidence type="ECO:0000256" key="5">
    <source>
        <dbReference type="SAM" id="Phobius"/>
    </source>
</evidence>
<dbReference type="PANTHER" id="PTHR39535:SF2">
    <property type="entry name" value="HTTM DOMAIN-CONTAINING PROTEIN"/>
    <property type="match status" value="1"/>
</dbReference>
<evidence type="ECO:0000256" key="4">
    <source>
        <dbReference type="ARBA" id="ARBA00023136"/>
    </source>
</evidence>
<protein>
    <submittedName>
        <fullName evidence="7">HTTM domain-containing protein</fullName>
    </submittedName>
</protein>
<feature type="domain" description="HTTM-like" evidence="6">
    <location>
        <begin position="18"/>
        <end position="284"/>
    </location>
</feature>
<organism evidence="7 8">
    <name type="scientific">Tenacibaculum vairaonense</name>
    <dbReference type="NCBI Taxonomy" id="3137860"/>
    <lineage>
        <taxon>Bacteria</taxon>
        <taxon>Pseudomonadati</taxon>
        <taxon>Bacteroidota</taxon>
        <taxon>Flavobacteriia</taxon>
        <taxon>Flavobacteriales</taxon>
        <taxon>Flavobacteriaceae</taxon>
        <taxon>Tenacibaculum</taxon>
    </lineage>
</organism>